<dbReference type="AlphaFoldDB" id="A0A0A9HSI8"/>
<name>A0A0A9HSI8_ARUDO</name>
<reference evidence="1" key="2">
    <citation type="journal article" date="2015" name="Data Brief">
        <title>Shoot transcriptome of the giant reed, Arundo donax.</title>
        <authorList>
            <person name="Barrero R.A."/>
            <person name="Guerrero F.D."/>
            <person name="Moolhuijzen P."/>
            <person name="Goolsby J.A."/>
            <person name="Tidwell J."/>
            <person name="Bellgard S.E."/>
            <person name="Bellgard M.I."/>
        </authorList>
    </citation>
    <scope>NUCLEOTIDE SEQUENCE</scope>
    <source>
        <tissue evidence="1">Shoot tissue taken approximately 20 cm above the soil surface</tissue>
    </source>
</reference>
<protein>
    <submittedName>
        <fullName evidence="1">Uncharacterized protein</fullName>
    </submittedName>
</protein>
<evidence type="ECO:0000313" key="1">
    <source>
        <dbReference type="EMBL" id="JAE38799.1"/>
    </source>
</evidence>
<sequence>MQTVRFWSTRPWTAKAEVGQLLALECKVMEPCSYTCYEVVVACEV</sequence>
<organism evidence="1">
    <name type="scientific">Arundo donax</name>
    <name type="common">Giant reed</name>
    <name type="synonym">Donax arundinaceus</name>
    <dbReference type="NCBI Taxonomy" id="35708"/>
    <lineage>
        <taxon>Eukaryota</taxon>
        <taxon>Viridiplantae</taxon>
        <taxon>Streptophyta</taxon>
        <taxon>Embryophyta</taxon>
        <taxon>Tracheophyta</taxon>
        <taxon>Spermatophyta</taxon>
        <taxon>Magnoliopsida</taxon>
        <taxon>Liliopsida</taxon>
        <taxon>Poales</taxon>
        <taxon>Poaceae</taxon>
        <taxon>PACMAD clade</taxon>
        <taxon>Arundinoideae</taxon>
        <taxon>Arundineae</taxon>
        <taxon>Arundo</taxon>
    </lineage>
</organism>
<proteinExistence type="predicted"/>
<dbReference type="EMBL" id="GBRH01159097">
    <property type="protein sequence ID" value="JAE38799.1"/>
    <property type="molecule type" value="Transcribed_RNA"/>
</dbReference>
<reference evidence="1" key="1">
    <citation type="submission" date="2014-09" db="EMBL/GenBank/DDBJ databases">
        <authorList>
            <person name="Magalhaes I.L.F."/>
            <person name="Oliveira U."/>
            <person name="Santos F.R."/>
            <person name="Vidigal T.H.D.A."/>
            <person name="Brescovit A.D."/>
            <person name="Santos A.J."/>
        </authorList>
    </citation>
    <scope>NUCLEOTIDE SEQUENCE</scope>
    <source>
        <tissue evidence="1">Shoot tissue taken approximately 20 cm above the soil surface</tissue>
    </source>
</reference>
<accession>A0A0A9HSI8</accession>